<evidence type="ECO:0000313" key="3">
    <source>
        <dbReference type="Proteomes" id="UP000191554"/>
    </source>
</evidence>
<feature type="transmembrane region" description="Helical" evidence="1">
    <location>
        <begin position="136"/>
        <end position="163"/>
    </location>
</feature>
<dbReference type="EMBL" id="MZGX01000008">
    <property type="protein sequence ID" value="OPX44534.1"/>
    <property type="molecule type" value="Genomic_DNA"/>
</dbReference>
<feature type="transmembrane region" description="Helical" evidence="1">
    <location>
        <begin position="60"/>
        <end position="91"/>
    </location>
</feature>
<keyword evidence="3" id="KW-1185">Reference proteome</keyword>
<keyword evidence="1" id="KW-0472">Membrane</keyword>
<dbReference type="RefSeq" id="WP_080063976.1">
    <property type="nucleotide sequence ID" value="NZ_MZGX01000008.1"/>
</dbReference>
<comment type="caution">
    <text evidence="2">The sequence shown here is derived from an EMBL/GenBank/DDBJ whole genome shotgun (WGS) entry which is preliminary data.</text>
</comment>
<accession>A0A1V4SL49</accession>
<dbReference type="STRING" id="48256.CLHUN_15270"/>
<name>A0A1V4SL49_RUMHU</name>
<organism evidence="2 3">
    <name type="scientific">Ruminiclostridium hungatei</name>
    <name type="common">Clostridium hungatei</name>
    <dbReference type="NCBI Taxonomy" id="48256"/>
    <lineage>
        <taxon>Bacteria</taxon>
        <taxon>Bacillati</taxon>
        <taxon>Bacillota</taxon>
        <taxon>Clostridia</taxon>
        <taxon>Eubacteriales</taxon>
        <taxon>Oscillospiraceae</taxon>
        <taxon>Ruminiclostridium</taxon>
    </lineage>
</organism>
<reference evidence="2 3" key="1">
    <citation type="submission" date="2017-03" db="EMBL/GenBank/DDBJ databases">
        <title>Genome sequence of Clostridium hungatei DSM 14427.</title>
        <authorList>
            <person name="Poehlein A."/>
            <person name="Daniel R."/>
        </authorList>
    </citation>
    <scope>NUCLEOTIDE SEQUENCE [LARGE SCALE GENOMIC DNA]</scope>
    <source>
        <strain evidence="2 3">DSM 14427</strain>
    </source>
</reference>
<evidence type="ECO:0000313" key="2">
    <source>
        <dbReference type="EMBL" id="OPX44534.1"/>
    </source>
</evidence>
<evidence type="ECO:0008006" key="4">
    <source>
        <dbReference type="Google" id="ProtNLM"/>
    </source>
</evidence>
<keyword evidence="1" id="KW-1133">Transmembrane helix</keyword>
<dbReference type="AlphaFoldDB" id="A0A1V4SL49"/>
<protein>
    <recommendedName>
        <fullName evidence="4">Rod shape-determining protein MreD</fullName>
    </recommendedName>
</protein>
<keyword evidence="1" id="KW-0812">Transmembrane</keyword>
<proteinExistence type="predicted"/>
<feature type="transmembrane region" description="Helical" evidence="1">
    <location>
        <begin position="12"/>
        <end position="30"/>
    </location>
</feature>
<sequence>MNSGPGSRVKRITLSGILLAFTVICVFLAATLPTSKLSLYALSSLFMAVIIIEFGTKAGWAFYIASGILSALLVPRLEVIPFIVFFGVYGLIKLYVERIHSRVIEYILKLAYFNVCLVLGLIFLKEILLNGTMPSAPVYAIAALLEVVFILYDYIYTLFIRFYGTQLKQKLKI</sequence>
<evidence type="ECO:0000256" key="1">
    <source>
        <dbReference type="SAM" id="Phobius"/>
    </source>
</evidence>
<gene>
    <name evidence="2" type="ORF">CLHUN_15270</name>
</gene>
<feature type="transmembrane region" description="Helical" evidence="1">
    <location>
        <begin position="37"/>
        <end position="54"/>
    </location>
</feature>
<dbReference type="Proteomes" id="UP000191554">
    <property type="component" value="Unassembled WGS sequence"/>
</dbReference>
<feature type="transmembrane region" description="Helical" evidence="1">
    <location>
        <begin position="103"/>
        <end position="124"/>
    </location>
</feature>
<dbReference type="OrthoDB" id="1708005at2"/>